<dbReference type="OrthoDB" id="6609678at2759"/>
<reference evidence="2 3" key="1">
    <citation type="submission" date="2019-08" db="EMBL/GenBank/DDBJ databases">
        <authorList>
            <person name="Alioto T."/>
            <person name="Alioto T."/>
            <person name="Gomez Garrido J."/>
        </authorList>
    </citation>
    <scope>NUCLEOTIDE SEQUENCE [LARGE SCALE GENOMIC DNA]</scope>
</reference>
<evidence type="ECO:0000313" key="3">
    <source>
        <dbReference type="Proteomes" id="UP000325440"/>
    </source>
</evidence>
<evidence type="ECO:0000259" key="1">
    <source>
        <dbReference type="Pfam" id="PF25298"/>
    </source>
</evidence>
<protein>
    <recommendedName>
        <fullName evidence="1">FP protein C-terminal domain-containing protein</fullName>
    </recommendedName>
</protein>
<name>A0A5E4MHA0_9HEMI</name>
<proteinExistence type="predicted"/>
<dbReference type="InterPro" id="IPR057251">
    <property type="entry name" value="FP_C"/>
</dbReference>
<gene>
    <name evidence="2" type="ORF">CINCED_3A017206</name>
</gene>
<dbReference type="Proteomes" id="UP000325440">
    <property type="component" value="Unassembled WGS sequence"/>
</dbReference>
<dbReference type="EMBL" id="CABPRJ010000489">
    <property type="protein sequence ID" value="VVC29231.1"/>
    <property type="molecule type" value="Genomic_DNA"/>
</dbReference>
<sequence length="95" mass="11197">MAEVQTYQSKKSMMDSARKRKLIGKSVNTNWSDDKIFMNDSLTAFNRNLFFKARVLAHEVGYKYVWFRDSKLFIKKKESTKAIIIDNEFALSKFT</sequence>
<accession>A0A5E4MHA0</accession>
<dbReference type="Pfam" id="PF25298">
    <property type="entry name" value="Baculo_FP_2nd"/>
    <property type="match status" value="1"/>
</dbReference>
<keyword evidence="3" id="KW-1185">Reference proteome</keyword>
<organism evidence="2 3">
    <name type="scientific">Cinara cedri</name>
    <dbReference type="NCBI Taxonomy" id="506608"/>
    <lineage>
        <taxon>Eukaryota</taxon>
        <taxon>Metazoa</taxon>
        <taxon>Ecdysozoa</taxon>
        <taxon>Arthropoda</taxon>
        <taxon>Hexapoda</taxon>
        <taxon>Insecta</taxon>
        <taxon>Pterygota</taxon>
        <taxon>Neoptera</taxon>
        <taxon>Paraneoptera</taxon>
        <taxon>Hemiptera</taxon>
        <taxon>Sternorrhyncha</taxon>
        <taxon>Aphidomorpha</taxon>
        <taxon>Aphidoidea</taxon>
        <taxon>Aphididae</taxon>
        <taxon>Lachninae</taxon>
        <taxon>Cinara</taxon>
    </lineage>
</organism>
<feature type="domain" description="FP protein C-terminal" evidence="1">
    <location>
        <begin position="43"/>
        <end position="94"/>
    </location>
</feature>
<dbReference type="AlphaFoldDB" id="A0A5E4MHA0"/>
<evidence type="ECO:0000313" key="2">
    <source>
        <dbReference type="EMBL" id="VVC29231.1"/>
    </source>
</evidence>